<dbReference type="PANTHER" id="PTHR46796">
    <property type="entry name" value="HTH-TYPE TRANSCRIPTIONAL ACTIVATOR RHAS-RELATED"/>
    <property type="match status" value="1"/>
</dbReference>
<dbReference type="InterPro" id="IPR050204">
    <property type="entry name" value="AraC_XylS_family_regulators"/>
</dbReference>
<dbReference type="Proteomes" id="UP000319818">
    <property type="component" value="Unassembled WGS sequence"/>
</dbReference>
<dbReference type="Pfam" id="PF12833">
    <property type="entry name" value="HTH_18"/>
    <property type="match status" value="1"/>
</dbReference>
<evidence type="ECO:0000256" key="3">
    <source>
        <dbReference type="ARBA" id="ARBA00023163"/>
    </source>
</evidence>
<dbReference type="PANTHER" id="PTHR46796:SF13">
    <property type="entry name" value="HTH-TYPE TRANSCRIPTIONAL ACTIVATOR RHAS"/>
    <property type="match status" value="1"/>
</dbReference>
<dbReference type="GO" id="GO:0003700">
    <property type="term" value="F:DNA-binding transcription factor activity"/>
    <property type="evidence" value="ECO:0007669"/>
    <property type="project" value="InterPro"/>
</dbReference>
<name>A0A543GB55_9PSEU</name>
<dbReference type="RefSeq" id="WP_142096674.1">
    <property type="nucleotide sequence ID" value="NZ_VFPH01000001.1"/>
</dbReference>
<dbReference type="OrthoDB" id="241790at2"/>
<dbReference type="InterPro" id="IPR018060">
    <property type="entry name" value="HTH_AraC"/>
</dbReference>
<feature type="domain" description="HTH araC/xylS-type" evidence="4">
    <location>
        <begin position="198"/>
        <end position="296"/>
    </location>
</feature>
<evidence type="ECO:0000259" key="4">
    <source>
        <dbReference type="PROSITE" id="PS01124"/>
    </source>
</evidence>
<evidence type="ECO:0000256" key="1">
    <source>
        <dbReference type="ARBA" id="ARBA00023015"/>
    </source>
</evidence>
<evidence type="ECO:0000256" key="2">
    <source>
        <dbReference type="ARBA" id="ARBA00023125"/>
    </source>
</evidence>
<organism evidence="5 6">
    <name type="scientific">Pseudonocardia cypriaca</name>
    <dbReference type="NCBI Taxonomy" id="882449"/>
    <lineage>
        <taxon>Bacteria</taxon>
        <taxon>Bacillati</taxon>
        <taxon>Actinomycetota</taxon>
        <taxon>Actinomycetes</taxon>
        <taxon>Pseudonocardiales</taxon>
        <taxon>Pseudonocardiaceae</taxon>
        <taxon>Pseudonocardia</taxon>
    </lineage>
</organism>
<dbReference type="AlphaFoldDB" id="A0A543GB55"/>
<keyword evidence="6" id="KW-1185">Reference proteome</keyword>
<dbReference type="GO" id="GO:0043565">
    <property type="term" value="F:sequence-specific DNA binding"/>
    <property type="evidence" value="ECO:0007669"/>
    <property type="project" value="InterPro"/>
</dbReference>
<keyword evidence="3" id="KW-0804">Transcription</keyword>
<dbReference type="SMART" id="SM00342">
    <property type="entry name" value="HTH_ARAC"/>
    <property type="match status" value="1"/>
</dbReference>
<dbReference type="EMBL" id="VFPH01000001">
    <property type="protein sequence ID" value="TQM43309.1"/>
    <property type="molecule type" value="Genomic_DNA"/>
</dbReference>
<gene>
    <name evidence="5" type="ORF">FB388_0653</name>
</gene>
<reference evidence="5 6" key="1">
    <citation type="submission" date="2019-06" db="EMBL/GenBank/DDBJ databases">
        <title>Sequencing the genomes of 1000 actinobacteria strains.</title>
        <authorList>
            <person name="Klenk H.-P."/>
        </authorList>
    </citation>
    <scope>NUCLEOTIDE SEQUENCE [LARGE SCALE GENOMIC DNA]</scope>
    <source>
        <strain evidence="5 6">DSM 45511</strain>
    </source>
</reference>
<comment type="caution">
    <text evidence="5">The sequence shown here is derived from an EMBL/GenBank/DDBJ whole genome shotgun (WGS) entry which is preliminary data.</text>
</comment>
<dbReference type="PROSITE" id="PS01124">
    <property type="entry name" value="HTH_ARAC_FAMILY_2"/>
    <property type="match status" value="1"/>
</dbReference>
<sequence>MSDALSALLDDVRPRGAVFDRSLLDGAWSLCFAERPPLALAAMLRGEGWITPEGGEPIPIGVGDVAVVVGPAPYTISAAPDLPPLVLVDDPERCASTTGPVAGDGSAVLLTGAYAVQGSVCDRMLRGLPPVVVVRAETMPYPVVEIVAAELARTRPGRQAVLDRLLDLLLVTALREWLDRPGSGAPAWYQVREDPVVGGALQLMHDDPAHPWTVAELAGRAAVSRSAFARRFTELVGEPPMSYLTCWRLCLAADLLVRTDATVDAIARRVGYANAYALSVAFKRVHGVRPGEHRASERRTTRAA</sequence>
<evidence type="ECO:0000313" key="6">
    <source>
        <dbReference type="Proteomes" id="UP000319818"/>
    </source>
</evidence>
<keyword evidence="1" id="KW-0805">Transcription regulation</keyword>
<evidence type="ECO:0000313" key="5">
    <source>
        <dbReference type="EMBL" id="TQM43309.1"/>
    </source>
</evidence>
<dbReference type="SUPFAM" id="SSF46689">
    <property type="entry name" value="Homeodomain-like"/>
    <property type="match status" value="2"/>
</dbReference>
<dbReference type="Gene3D" id="1.10.10.60">
    <property type="entry name" value="Homeodomain-like"/>
    <property type="match status" value="2"/>
</dbReference>
<proteinExistence type="predicted"/>
<protein>
    <submittedName>
        <fullName evidence="5">AraC family transcriptional regulator</fullName>
    </submittedName>
</protein>
<keyword evidence="2" id="KW-0238">DNA-binding</keyword>
<dbReference type="InterPro" id="IPR032783">
    <property type="entry name" value="AraC_lig"/>
</dbReference>
<accession>A0A543GB55</accession>
<dbReference type="Pfam" id="PF12852">
    <property type="entry name" value="Cupin_6"/>
    <property type="match status" value="1"/>
</dbReference>
<dbReference type="InterPro" id="IPR009057">
    <property type="entry name" value="Homeodomain-like_sf"/>
</dbReference>